<feature type="modified residue" description="4-aspartylphosphate" evidence="5">
    <location>
        <position position="63"/>
    </location>
</feature>
<keyword evidence="1 5" id="KW-0597">Phosphoprotein</keyword>
<keyword evidence="4" id="KW-0804">Transcription</keyword>
<evidence type="ECO:0000256" key="3">
    <source>
        <dbReference type="ARBA" id="ARBA00023125"/>
    </source>
</evidence>
<dbReference type="Pfam" id="PF00196">
    <property type="entry name" value="GerE"/>
    <property type="match status" value="1"/>
</dbReference>
<name>A0ABX7MBG1_9RHOO</name>
<dbReference type="InterPro" id="IPR039420">
    <property type="entry name" value="WalR-like"/>
</dbReference>
<dbReference type="InterPro" id="IPR000792">
    <property type="entry name" value="Tscrpt_reg_LuxR_C"/>
</dbReference>
<dbReference type="SMART" id="SM00421">
    <property type="entry name" value="HTH_LUXR"/>
    <property type="match status" value="1"/>
</dbReference>
<accession>A0ABX7MBG1</accession>
<evidence type="ECO:0000259" key="7">
    <source>
        <dbReference type="PROSITE" id="PS50110"/>
    </source>
</evidence>
<dbReference type="Pfam" id="PF00072">
    <property type="entry name" value="Response_reg"/>
    <property type="match status" value="1"/>
</dbReference>
<evidence type="ECO:0000259" key="6">
    <source>
        <dbReference type="PROSITE" id="PS50043"/>
    </source>
</evidence>
<keyword evidence="3" id="KW-0238">DNA-binding</keyword>
<sequence length="214" mass="23176">MSHPTGGSSSIRILLVDDHPLVRDGVRARLEAVPGFRVVAEAGSAAEALTMVEQHSPDIALMDVGLPGTNGVELARQCHERFPALRIVMLTMHDQPQVVVEAFRVGARGYVLKDSPAQEIVAAIETVMAGRRYYSAGVADALAHGATPDPLLTQREKEVLAFIAEGLSSKEIAQRLDLSVRTVETHRLNIKRKLELDGSAALARFAVERKRTGL</sequence>
<dbReference type="PANTHER" id="PTHR43214:SF41">
    <property type="entry name" value="NITRATE_NITRITE RESPONSE REGULATOR PROTEIN NARP"/>
    <property type="match status" value="1"/>
</dbReference>
<protein>
    <submittedName>
        <fullName evidence="8">Response regulator transcription factor</fullName>
    </submittedName>
</protein>
<dbReference type="Gene3D" id="3.40.50.2300">
    <property type="match status" value="1"/>
</dbReference>
<dbReference type="EMBL" id="CP071060">
    <property type="protein sequence ID" value="QSI77800.1"/>
    <property type="molecule type" value="Genomic_DNA"/>
</dbReference>
<dbReference type="PROSITE" id="PS50110">
    <property type="entry name" value="RESPONSE_REGULATORY"/>
    <property type="match status" value="1"/>
</dbReference>
<dbReference type="CDD" id="cd06170">
    <property type="entry name" value="LuxR_C_like"/>
    <property type="match status" value="1"/>
</dbReference>
<dbReference type="RefSeq" id="WP_206255119.1">
    <property type="nucleotide sequence ID" value="NZ_CP071060.1"/>
</dbReference>
<proteinExistence type="predicted"/>
<dbReference type="PROSITE" id="PS00622">
    <property type="entry name" value="HTH_LUXR_1"/>
    <property type="match status" value="1"/>
</dbReference>
<dbReference type="PRINTS" id="PR00038">
    <property type="entry name" value="HTHLUXR"/>
</dbReference>
<dbReference type="SMART" id="SM00448">
    <property type="entry name" value="REC"/>
    <property type="match status" value="1"/>
</dbReference>
<reference evidence="8 9" key="1">
    <citation type="submission" date="2021-02" db="EMBL/GenBank/DDBJ databases">
        <title>Niveibacterium changnyeongensis HC41.</title>
        <authorList>
            <person name="Kang M."/>
        </authorList>
    </citation>
    <scope>NUCLEOTIDE SEQUENCE [LARGE SCALE GENOMIC DNA]</scope>
    <source>
        <strain evidence="8 9">HC41</strain>
    </source>
</reference>
<evidence type="ECO:0000256" key="2">
    <source>
        <dbReference type="ARBA" id="ARBA00023015"/>
    </source>
</evidence>
<dbReference type="InterPro" id="IPR001789">
    <property type="entry name" value="Sig_transdc_resp-reg_receiver"/>
</dbReference>
<dbReference type="InterPro" id="IPR016032">
    <property type="entry name" value="Sig_transdc_resp-reg_C-effctor"/>
</dbReference>
<evidence type="ECO:0000256" key="1">
    <source>
        <dbReference type="ARBA" id="ARBA00022553"/>
    </source>
</evidence>
<organism evidence="8 9">
    <name type="scientific">Niveibacterium microcysteis</name>
    <dbReference type="NCBI Taxonomy" id="2811415"/>
    <lineage>
        <taxon>Bacteria</taxon>
        <taxon>Pseudomonadati</taxon>
        <taxon>Pseudomonadota</taxon>
        <taxon>Betaproteobacteria</taxon>
        <taxon>Rhodocyclales</taxon>
        <taxon>Rhodocyclaceae</taxon>
        <taxon>Niveibacterium</taxon>
    </lineage>
</organism>
<evidence type="ECO:0000313" key="9">
    <source>
        <dbReference type="Proteomes" id="UP000663570"/>
    </source>
</evidence>
<dbReference type="PROSITE" id="PS50043">
    <property type="entry name" value="HTH_LUXR_2"/>
    <property type="match status" value="1"/>
</dbReference>
<feature type="domain" description="HTH luxR-type" evidence="6">
    <location>
        <begin position="145"/>
        <end position="210"/>
    </location>
</feature>
<evidence type="ECO:0000256" key="5">
    <source>
        <dbReference type="PROSITE-ProRule" id="PRU00169"/>
    </source>
</evidence>
<feature type="domain" description="Response regulatory" evidence="7">
    <location>
        <begin position="12"/>
        <end position="128"/>
    </location>
</feature>
<evidence type="ECO:0000313" key="8">
    <source>
        <dbReference type="EMBL" id="QSI77800.1"/>
    </source>
</evidence>
<dbReference type="InterPro" id="IPR011006">
    <property type="entry name" value="CheY-like_superfamily"/>
</dbReference>
<dbReference type="CDD" id="cd17535">
    <property type="entry name" value="REC_NarL-like"/>
    <property type="match status" value="1"/>
</dbReference>
<evidence type="ECO:0000256" key="4">
    <source>
        <dbReference type="ARBA" id="ARBA00023163"/>
    </source>
</evidence>
<dbReference type="SUPFAM" id="SSF46894">
    <property type="entry name" value="C-terminal effector domain of the bipartite response regulators"/>
    <property type="match status" value="1"/>
</dbReference>
<keyword evidence="2" id="KW-0805">Transcription regulation</keyword>
<dbReference type="Proteomes" id="UP000663570">
    <property type="component" value="Chromosome"/>
</dbReference>
<dbReference type="InterPro" id="IPR058245">
    <property type="entry name" value="NreC/VraR/RcsB-like_REC"/>
</dbReference>
<keyword evidence="9" id="KW-1185">Reference proteome</keyword>
<dbReference type="SUPFAM" id="SSF52172">
    <property type="entry name" value="CheY-like"/>
    <property type="match status" value="1"/>
</dbReference>
<gene>
    <name evidence="8" type="ORF">JY500_03855</name>
</gene>
<dbReference type="PANTHER" id="PTHR43214">
    <property type="entry name" value="TWO-COMPONENT RESPONSE REGULATOR"/>
    <property type="match status" value="1"/>
</dbReference>